<protein>
    <recommendedName>
        <fullName evidence="2">DUF7730 domain-containing protein</fullName>
    </recommendedName>
</protein>
<feature type="region of interest" description="Disordered" evidence="1">
    <location>
        <begin position="15"/>
        <end position="64"/>
    </location>
</feature>
<evidence type="ECO:0000313" key="4">
    <source>
        <dbReference type="Proteomes" id="UP000294847"/>
    </source>
</evidence>
<sequence>MAGKLWFQEARRRLLGRTNTGSDGVERPTPAAKDVATTAPAPQDTNHPPNRDATREELESTTDEQLSSLFFTRLPPELRCMIYAQVWSDAAGNGRMHLDSGGSADAPLRHVPCIVGHVQLGGVNATGAQHPEQVMLWWTQNQLLAVHWAAHAECAMASRLRPTRDTIALDPQLEEEQPGQGSFMPLFLTCKRVYSESITTLFETTTLIFQSSLDATKFFTPPQDRLPNRYFPTLRSIEINLAYEYDHVYLHSIANPEGHPRLPGADGVMVGMAAWDRLVRTLAAAAPELGGLEVFVGGMPPTGKLAFADTFDSVGWKPDRLSLQFPTDLQR</sequence>
<dbReference type="Pfam" id="PF24864">
    <property type="entry name" value="DUF7730"/>
    <property type="match status" value="1"/>
</dbReference>
<evidence type="ECO:0000313" key="3">
    <source>
        <dbReference type="EMBL" id="QBZ65167.1"/>
    </source>
</evidence>
<dbReference type="Proteomes" id="UP000294847">
    <property type="component" value="Chromosome 6"/>
</dbReference>
<organism evidence="3 4">
    <name type="scientific">Pyricularia oryzae</name>
    <name type="common">Rice blast fungus</name>
    <name type="synonym">Magnaporthe oryzae</name>
    <dbReference type="NCBI Taxonomy" id="318829"/>
    <lineage>
        <taxon>Eukaryota</taxon>
        <taxon>Fungi</taxon>
        <taxon>Dikarya</taxon>
        <taxon>Ascomycota</taxon>
        <taxon>Pezizomycotina</taxon>
        <taxon>Sordariomycetes</taxon>
        <taxon>Sordariomycetidae</taxon>
        <taxon>Magnaporthales</taxon>
        <taxon>Pyriculariaceae</taxon>
        <taxon>Pyricularia</taxon>
    </lineage>
</organism>
<feature type="compositionally biased region" description="Basic and acidic residues" evidence="1">
    <location>
        <begin position="49"/>
        <end position="58"/>
    </location>
</feature>
<gene>
    <name evidence="3" type="ORF">PoMZ_06872</name>
</gene>
<accession>A0A4P7NRW5</accession>
<proteinExistence type="predicted"/>
<dbReference type="InterPro" id="IPR038883">
    <property type="entry name" value="AN11006-like"/>
</dbReference>
<dbReference type="InterPro" id="IPR056632">
    <property type="entry name" value="DUF7730"/>
</dbReference>
<evidence type="ECO:0000259" key="2">
    <source>
        <dbReference type="Pfam" id="PF24864"/>
    </source>
</evidence>
<dbReference type="PANTHER" id="PTHR42085:SF2">
    <property type="entry name" value="F-BOX DOMAIN-CONTAINING PROTEIN"/>
    <property type="match status" value="1"/>
</dbReference>
<evidence type="ECO:0000256" key="1">
    <source>
        <dbReference type="SAM" id="MobiDB-lite"/>
    </source>
</evidence>
<dbReference type="EMBL" id="CP034209">
    <property type="protein sequence ID" value="QBZ65167.1"/>
    <property type="molecule type" value="Genomic_DNA"/>
</dbReference>
<feature type="domain" description="DUF7730" evidence="2">
    <location>
        <begin position="64"/>
        <end position="284"/>
    </location>
</feature>
<name>A0A4P7NRW5_PYROR</name>
<reference evidence="3 4" key="1">
    <citation type="journal article" date="2019" name="Mol. Biol. Evol.">
        <title>Blast fungal genomes show frequent chromosomal changes, gene gains and losses, and effector gene turnover.</title>
        <authorList>
            <person name="Gomez Luciano L.B."/>
            <person name="Jason Tsai I."/>
            <person name="Chuma I."/>
            <person name="Tosa Y."/>
            <person name="Chen Y.H."/>
            <person name="Li J.Y."/>
            <person name="Li M.Y."/>
            <person name="Jade Lu M.Y."/>
            <person name="Nakayashiki H."/>
            <person name="Li W.H."/>
        </authorList>
    </citation>
    <scope>NUCLEOTIDE SEQUENCE [LARGE SCALE GENOMIC DNA]</scope>
    <source>
        <strain evidence="3">MZ5-1-6</strain>
    </source>
</reference>
<dbReference type="PANTHER" id="PTHR42085">
    <property type="entry name" value="F-BOX DOMAIN-CONTAINING PROTEIN"/>
    <property type="match status" value="1"/>
</dbReference>
<dbReference type="AlphaFoldDB" id="A0A4P7NRW5"/>